<evidence type="ECO:0000313" key="2">
    <source>
        <dbReference type="Proteomes" id="UP001642540"/>
    </source>
</evidence>
<dbReference type="EMBL" id="CAXLJM020000001">
    <property type="protein sequence ID" value="CAL8068565.1"/>
    <property type="molecule type" value="Genomic_DNA"/>
</dbReference>
<protein>
    <submittedName>
        <fullName evidence="1">Uncharacterized protein</fullName>
    </submittedName>
</protein>
<organism evidence="1 2">
    <name type="scientific">Orchesella dallaii</name>
    <dbReference type="NCBI Taxonomy" id="48710"/>
    <lineage>
        <taxon>Eukaryota</taxon>
        <taxon>Metazoa</taxon>
        <taxon>Ecdysozoa</taxon>
        <taxon>Arthropoda</taxon>
        <taxon>Hexapoda</taxon>
        <taxon>Collembola</taxon>
        <taxon>Entomobryomorpha</taxon>
        <taxon>Entomobryoidea</taxon>
        <taxon>Orchesellidae</taxon>
        <taxon>Orchesellinae</taxon>
        <taxon>Orchesella</taxon>
    </lineage>
</organism>
<reference evidence="1 2" key="1">
    <citation type="submission" date="2024-08" db="EMBL/GenBank/DDBJ databases">
        <authorList>
            <person name="Cucini C."/>
            <person name="Frati F."/>
        </authorList>
    </citation>
    <scope>NUCLEOTIDE SEQUENCE [LARGE SCALE GENOMIC DNA]</scope>
</reference>
<name>A0ABP1PLK8_9HEXA</name>
<keyword evidence="2" id="KW-1185">Reference proteome</keyword>
<dbReference type="Proteomes" id="UP001642540">
    <property type="component" value="Unassembled WGS sequence"/>
</dbReference>
<gene>
    <name evidence="1" type="ORF">ODALV1_LOCUS344</name>
</gene>
<evidence type="ECO:0000313" key="1">
    <source>
        <dbReference type="EMBL" id="CAL8068565.1"/>
    </source>
</evidence>
<sequence>MLQNGKAVSFSTPVQAVIKSSQIFLSCTTTLAISTVPISQQPIIIVRIVESQLVSNDSIAAVSNPSPSN</sequence>
<proteinExistence type="predicted"/>
<comment type="caution">
    <text evidence="1">The sequence shown here is derived from an EMBL/GenBank/DDBJ whole genome shotgun (WGS) entry which is preliminary data.</text>
</comment>
<accession>A0ABP1PLK8</accession>